<organism evidence="1 2">
    <name type="scientific">Sphingomonas melonis TY</name>
    <dbReference type="NCBI Taxonomy" id="621456"/>
    <lineage>
        <taxon>Bacteria</taxon>
        <taxon>Pseudomonadati</taxon>
        <taxon>Pseudomonadota</taxon>
        <taxon>Alphaproteobacteria</taxon>
        <taxon>Sphingomonadales</taxon>
        <taxon>Sphingomonadaceae</taxon>
        <taxon>Sphingomonas</taxon>
    </lineage>
</organism>
<dbReference type="STRING" id="621456.BJP26_03440"/>
<dbReference type="Gene3D" id="1.10.10.10">
    <property type="entry name" value="Winged helix-like DNA-binding domain superfamily/Winged helix DNA-binding domain"/>
    <property type="match status" value="1"/>
</dbReference>
<proteinExistence type="predicted"/>
<sequence length="216" mass="23692">MPGYAVYLDVRPEVEEPLWRALSDAAAPATVHELHLATAAHPNAIQHRLSRWVSAGLVTRTEGSPRRFAMTDTTERTPRPPRVDLTGRIAVRRRTAREALWSAMRVLSRHGSFDVPTLQMTAGVSRRSTEEMLNVLHRSGHVRQLARGNSQTGSWSTYRLVRNTGPKAPVVRQQVADGVRRRLVVDGNTGIATDISPAAVSLRRKDTDPAAAGGEG</sequence>
<dbReference type="GeneID" id="93797006"/>
<dbReference type="OrthoDB" id="8080957at2"/>
<reference evidence="1" key="1">
    <citation type="submission" date="2016-03" db="EMBL/GenBank/DDBJ databases">
        <title>Sphingomonas melonis TY, whole genome shotgun sequencing.</title>
        <authorList>
            <person name="Wang H."/>
            <person name="Zhu P."/>
        </authorList>
    </citation>
    <scope>NUCLEOTIDE SEQUENCE [LARGE SCALE GENOMIC DNA]</scope>
    <source>
        <strain evidence="1">TY</strain>
    </source>
</reference>
<dbReference type="Proteomes" id="UP000078460">
    <property type="component" value="Unassembled WGS sequence"/>
</dbReference>
<evidence type="ECO:0000313" key="2">
    <source>
        <dbReference type="Proteomes" id="UP000078460"/>
    </source>
</evidence>
<dbReference type="InterPro" id="IPR036390">
    <property type="entry name" value="WH_DNA-bd_sf"/>
</dbReference>
<accession>A0A175Y437</accession>
<dbReference type="AlphaFoldDB" id="A0A175Y437"/>
<dbReference type="InterPro" id="IPR036388">
    <property type="entry name" value="WH-like_DNA-bd_sf"/>
</dbReference>
<comment type="caution">
    <text evidence="1">The sequence shown here is derived from an EMBL/GenBank/DDBJ whole genome shotgun (WGS) entry which is preliminary data.</text>
</comment>
<protein>
    <submittedName>
        <fullName evidence="1">Uncharacterized protein</fullName>
    </submittedName>
</protein>
<keyword evidence="2" id="KW-1185">Reference proteome</keyword>
<gene>
    <name evidence="1" type="ORF">AVM11_03390</name>
</gene>
<evidence type="ECO:0000313" key="1">
    <source>
        <dbReference type="EMBL" id="KZB95331.1"/>
    </source>
</evidence>
<name>A0A175Y437_9SPHN</name>
<dbReference type="SUPFAM" id="SSF46785">
    <property type="entry name" value="Winged helix' DNA-binding domain"/>
    <property type="match status" value="1"/>
</dbReference>
<dbReference type="EMBL" id="LQCK02000012">
    <property type="protein sequence ID" value="KZB95331.1"/>
    <property type="molecule type" value="Genomic_DNA"/>
</dbReference>
<dbReference type="RefSeq" id="WP_017980581.1">
    <property type="nucleotide sequence ID" value="NZ_LQCK02000012.1"/>
</dbReference>